<evidence type="ECO:0000256" key="4">
    <source>
        <dbReference type="ARBA" id="ARBA00020295"/>
    </source>
</evidence>
<evidence type="ECO:0000256" key="1">
    <source>
        <dbReference type="ARBA" id="ARBA00000439"/>
    </source>
</evidence>
<dbReference type="PANTHER" id="PTHR32438">
    <property type="entry name" value="4-ALPHA-GLUCANOTRANSFERASE DPE1, CHLOROPLASTIC/AMYLOPLASTIC"/>
    <property type="match status" value="1"/>
</dbReference>
<evidence type="ECO:0000256" key="9">
    <source>
        <dbReference type="ARBA" id="ARBA00031501"/>
    </source>
</evidence>
<evidence type="ECO:0000256" key="10">
    <source>
        <dbReference type="RuleBase" id="RU361207"/>
    </source>
</evidence>
<dbReference type="EC" id="2.4.1.25" evidence="3 10"/>
<dbReference type="RefSeq" id="WP_369045630.1">
    <property type="nucleotide sequence ID" value="NZ_CP163302.1"/>
</dbReference>
<dbReference type="InterPro" id="IPR003385">
    <property type="entry name" value="Glyco_hydro_77"/>
</dbReference>
<gene>
    <name evidence="12" type="primary">malQ</name>
    <name evidence="12" type="ORF">AB5L97_17535</name>
</gene>
<dbReference type="EMBL" id="CP163302">
    <property type="protein sequence ID" value="XDP45042.1"/>
    <property type="molecule type" value="Genomic_DNA"/>
</dbReference>
<evidence type="ECO:0000313" key="12">
    <source>
        <dbReference type="EMBL" id="XDP45042.1"/>
    </source>
</evidence>
<dbReference type="GO" id="GO:0004134">
    <property type="term" value="F:4-alpha-glucanotransferase activity"/>
    <property type="evidence" value="ECO:0007669"/>
    <property type="project" value="UniProtKB-EC"/>
</dbReference>
<keyword evidence="7 10" id="KW-0119">Carbohydrate metabolism</keyword>
<evidence type="ECO:0000256" key="7">
    <source>
        <dbReference type="ARBA" id="ARBA00023277"/>
    </source>
</evidence>
<dbReference type="Pfam" id="PF21226">
    <property type="entry name" value="MalQ_N"/>
    <property type="match status" value="1"/>
</dbReference>
<feature type="domain" description="MalQ N-terminal beta-sandwich" evidence="11">
    <location>
        <begin position="69"/>
        <end position="159"/>
    </location>
</feature>
<evidence type="ECO:0000256" key="6">
    <source>
        <dbReference type="ARBA" id="ARBA00022679"/>
    </source>
</evidence>
<dbReference type="Gene3D" id="3.20.20.80">
    <property type="entry name" value="Glycosidases"/>
    <property type="match status" value="1"/>
</dbReference>
<keyword evidence="5 10" id="KW-0328">Glycosyltransferase</keyword>
<accession>A0AB39L4I3</accession>
<comment type="similarity">
    <text evidence="2 10">Belongs to the disproportionating enzyme family.</text>
</comment>
<comment type="catalytic activity">
    <reaction evidence="1 10">
        <text>Transfers a segment of a (1-&gt;4)-alpha-D-glucan to a new position in an acceptor, which may be glucose or a (1-&gt;4)-alpha-D-glucan.</text>
        <dbReference type="EC" id="2.4.1.25"/>
    </reaction>
</comment>
<organism evidence="12">
    <name type="scientific">Sinomonas puerhi</name>
    <dbReference type="NCBI Taxonomy" id="3238584"/>
    <lineage>
        <taxon>Bacteria</taxon>
        <taxon>Bacillati</taxon>
        <taxon>Actinomycetota</taxon>
        <taxon>Actinomycetes</taxon>
        <taxon>Micrococcales</taxon>
        <taxon>Micrococcaceae</taxon>
        <taxon>Sinomonas</taxon>
    </lineage>
</organism>
<keyword evidence="6 10" id="KW-0808">Transferase</keyword>
<dbReference type="PANTHER" id="PTHR32438:SF5">
    <property type="entry name" value="4-ALPHA-GLUCANOTRANSFERASE DPE1, CHLOROPLASTIC_AMYLOPLASTIC"/>
    <property type="match status" value="1"/>
</dbReference>
<dbReference type="AlphaFoldDB" id="A0AB39L4I3"/>
<dbReference type="InterPro" id="IPR017853">
    <property type="entry name" value="GH"/>
</dbReference>
<evidence type="ECO:0000256" key="5">
    <source>
        <dbReference type="ARBA" id="ARBA00022676"/>
    </source>
</evidence>
<protein>
    <recommendedName>
        <fullName evidence="4 10">4-alpha-glucanotransferase</fullName>
        <ecNumber evidence="3 10">2.4.1.25</ecNumber>
    </recommendedName>
    <alternativeName>
        <fullName evidence="8 10">Amylomaltase</fullName>
    </alternativeName>
    <alternativeName>
        <fullName evidence="9 10">Disproportionating enzyme</fullName>
    </alternativeName>
</protein>
<dbReference type="Pfam" id="PF02446">
    <property type="entry name" value="Glyco_hydro_77"/>
    <property type="match status" value="1"/>
</dbReference>
<evidence type="ECO:0000256" key="2">
    <source>
        <dbReference type="ARBA" id="ARBA00005684"/>
    </source>
</evidence>
<dbReference type="GO" id="GO:0005975">
    <property type="term" value="P:carbohydrate metabolic process"/>
    <property type="evidence" value="ECO:0007669"/>
    <property type="project" value="InterPro"/>
</dbReference>
<dbReference type="InterPro" id="IPR048458">
    <property type="entry name" value="MalQ_N"/>
</dbReference>
<dbReference type="KEGG" id="spue:AB5L97_17535"/>
<evidence type="ECO:0000259" key="11">
    <source>
        <dbReference type="Pfam" id="PF21226"/>
    </source>
</evidence>
<evidence type="ECO:0000256" key="8">
    <source>
        <dbReference type="ARBA" id="ARBA00031423"/>
    </source>
</evidence>
<dbReference type="NCBIfam" id="TIGR00217">
    <property type="entry name" value="malQ"/>
    <property type="match status" value="1"/>
</dbReference>
<evidence type="ECO:0000256" key="3">
    <source>
        <dbReference type="ARBA" id="ARBA00012560"/>
    </source>
</evidence>
<name>A0AB39L4I3_9MICC</name>
<reference evidence="12" key="1">
    <citation type="submission" date="2024-07" db="EMBL/GenBank/DDBJ databases">
        <authorList>
            <person name="fu j."/>
        </authorList>
    </citation>
    <scope>NUCLEOTIDE SEQUENCE</scope>
    <source>
        <strain evidence="12">P10A9</strain>
    </source>
</reference>
<proteinExistence type="inferred from homology"/>
<sequence length="708" mass="77238">MADADDLLRELAGRHGVATSFWGWGGALKEVSPQTLRSVLGALGVPAGSPEEMRAALEDADLAAWRRILPPTTVAREGHDTTVLAHIPHGSAVSVWVTAEDGTEYPALQVENWDEPRTVDGVLTGRAAFLLPEGLPLGWHTLHAQNEGGTAEATLVVTPDRLTTTDRLADRQRWGLMGQLYSVRSSRSWGVGDFADLGDLAAIGAAEGASFVLVNPLHAAEPAPPIEDSPYLPTTRRFVNPLYLRVEDIPDYAYLTGEDRAEVEALAGEFAASNASADLLDRNASYTAKLEALDMIWRVPRSRAREDAYRRFCDGAGPGLDDFALWCALAERPDGPGLHEEAWPPPASARADLLREQLADRIDFHRWLQWVSDEQLDAAQRTARAAGMEIGLLHDLAVGVRPDGADAWVLADVLARGVAVGAPPDMYNQQGQNWSQPPWHPVRLAESGYAAYRDMLRTILRHAGGIRVDHVLGLFRLWWVPEGALPGDGAYVHYDHEALVGILALEAQRAGAIVIGEDLGVFEPWVRDYLAERGIFGTSILWFEYDGERPLPPEKYRQACLTSVNTHDLPPTAGYLAGEHVRLRETLGLLERSVEEELAAAEAEIDGVLGLLRERGLLPAEVSLADEQRVIEALYELTALTPSSLLGVALVDAVGDRRTQNQPGTYLEHPNWRIPLTGADGNGILLDDLHRNPRFASLLAVMRSAVDG</sequence>
<dbReference type="SUPFAM" id="SSF51445">
    <property type="entry name" value="(Trans)glycosidases"/>
    <property type="match status" value="1"/>
</dbReference>